<gene>
    <name evidence="7" type="ORF">FH972_018659</name>
</gene>
<dbReference type="Gene3D" id="1.20.1560.10">
    <property type="entry name" value="ABC transporter type 1, transmembrane domain"/>
    <property type="match status" value="1"/>
</dbReference>
<dbReference type="GO" id="GO:0005886">
    <property type="term" value="C:plasma membrane"/>
    <property type="evidence" value="ECO:0007669"/>
    <property type="project" value="TreeGrafter"/>
</dbReference>
<dbReference type="InterPro" id="IPR011527">
    <property type="entry name" value="ABC1_TM_dom"/>
</dbReference>
<protein>
    <recommendedName>
        <fullName evidence="6">ABC transmembrane type-1 domain-containing protein</fullName>
    </recommendedName>
</protein>
<evidence type="ECO:0000256" key="3">
    <source>
        <dbReference type="ARBA" id="ARBA00022989"/>
    </source>
</evidence>
<reference evidence="7 8" key="1">
    <citation type="submission" date="2019-06" db="EMBL/GenBank/DDBJ databases">
        <title>A chromosomal-level reference genome of Carpinus fangiana (Coryloideae, Betulaceae).</title>
        <authorList>
            <person name="Yang X."/>
            <person name="Wang Z."/>
            <person name="Zhang L."/>
            <person name="Hao G."/>
            <person name="Liu J."/>
            <person name="Yang Y."/>
        </authorList>
    </citation>
    <scope>NUCLEOTIDE SEQUENCE [LARGE SCALE GENOMIC DNA]</scope>
    <source>
        <strain evidence="7">Cfa_2016G</strain>
        <tissue evidence="7">Leaf</tissue>
    </source>
</reference>
<dbReference type="InterPro" id="IPR039421">
    <property type="entry name" value="Type_1_exporter"/>
</dbReference>
<feature type="domain" description="ABC transmembrane type-1" evidence="6">
    <location>
        <begin position="55"/>
        <end position="329"/>
    </location>
</feature>
<dbReference type="OrthoDB" id="6500128at2759"/>
<keyword evidence="4 5" id="KW-0472">Membrane</keyword>
<dbReference type="AlphaFoldDB" id="A0A5N6RR79"/>
<accession>A0A5N6RR79</accession>
<dbReference type="Pfam" id="PF00664">
    <property type="entry name" value="ABC_membrane"/>
    <property type="match status" value="1"/>
</dbReference>
<feature type="transmembrane region" description="Helical" evidence="5">
    <location>
        <begin position="102"/>
        <end position="124"/>
    </location>
</feature>
<dbReference type="SUPFAM" id="SSF90123">
    <property type="entry name" value="ABC transporter transmembrane region"/>
    <property type="match status" value="1"/>
</dbReference>
<sequence length="329" mass="35936">MRRTVHISSPPQEPMQMKEEMKREEVEEKKEIVAKALPFYKLLSYADALDWSLMALGTLGSIVHGMAQPIGYLLLGKALNAFGDNLNDTDAMVKAIKKVVPFVWYMAFATFPAGILEVECWMYASERQLARLRLAFLRAVLSQEIGAFDPDLTSGKIIDGISNHMSIIQDAIGEKLGHFLSSFATFLSGILIAAICCWEVALLALLVVPLILAIGATYTTKMNTITAAKMLFQSEATCMVEQTIPQIKTVYAFVGESFAIKSFSECMDKQFLLSKGEALLKGVGTGMFQTVSFCSWALIVWVGAIVVTAKRASGGDIIAAVMSILFGAM</sequence>
<proteinExistence type="predicted"/>
<evidence type="ECO:0000313" key="7">
    <source>
        <dbReference type="EMBL" id="KAE8100799.1"/>
    </source>
</evidence>
<keyword evidence="3 5" id="KW-1133">Transmembrane helix</keyword>
<evidence type="ECO:0000256" key="2">
    <source>
        <dbReference type="ARBA" id="ARBA00022692"/>
    </source>
</evidence>
<dbReference type="PROSITE" id="PS50929">
    <property type="entry name" value="ABC_TM1F"/>
    <property type="match status" value="1"/>
</dbReference>
<dbReference type="CDD" id="cd18577">
    <property type="entry name" value="ABC_6TM_Pgp_ABCB1_D1_like"/>
    <property type="match status" value="1"/>
</dbReference>
<organism evidence="7 8">
    <name type="scientific">Carpinus fangiana</name>
    <dbReference type="NCBI Taxonomy" id="176857"/>
    <lineage>
        <taxon>Eukaryota</taxon>
        <taxon>Viridiplantae</taxon>
        <taxon>Streptophyta</taxon>
        <taxon>Embryophyta</taxon>
        <taxon>Tracheophyta</taxon>
        <taxon>Spermatophyta</taxon>
        <taxon>Magnoliopsida</taxon>
        <taxon>eudicotyledons</taxon>
        <taxon>Gunneridae</taxon>
        <taxon>Pentapetalae</taxon>
        <taxon>rosids</taxon>
        <taxon>fabids</taxon>
        <taxon>Fagales</taxon>
        <taxon>Betulaceae</taxon>
        <taxon>Carpinus</taxon>
    </lineage>
</organism>
<feature type="transmembrane region" description="Helical" evidence="5">
    <location>
        <begin position="201"/>
        <end position="220"/>
    </location>
</feature>
<evidence type="ECO:0000259" key="6">
    <source>
        <dbReference type="PROSITE" id="PS50929"/>
    </source>
</evidence>
<dbReference type="Proteomes" id="UP000327013">
    <property type="component" value="Chromosome 7"/>
</dbReference>
<dbReference type="PANTHER" id="PTHR24222:SF83">
    <property type="entry name" value="ABC TRANSPORTER B FAMILY MEMBER 19"/>
    <property type="match status" value="1"/>
</dbReference>
<evidence type="ECO:0000313" key="8">
    <source>
        <dbReference type="Proteomes" id="UP000327013"/>
    </source>
</evidence>
<dbReference type="GO" id="GO:0140359">
    <property type="term" value="F:ABC-type transporter activity"/>
    <property type="evidence" value="ECO:0007669"/>
    <property type="project" value="InterPro"/>
</dbReference>
<name>A0A5N6RR79_9ROSI</name>
<feature type="transmembrane region" description="Helical" evidence="5">
    <location>
        <begin position="176"/>
        <end position="195"/>
    </location>
</feature>
<keyword evidence="2 5" id="KW-0812">Transmembrane</keyword>
<dbReference type="PANTHER" id="PTHR24222">
    <property type="entry name" value="ABC TRANSPORTER B FAMILY"/>
    <property type="match status" value="1"/>
</dbReference>
<evidence type="ECO:0000256" key="4">
    <source>
        <dbReference type="ARBA" id="ARBA00023136"/>
    </source>
</evidence>
<keyword evidence="8" id="KW-1185">Reference proteome</keyword>
<comment type="subcellular location">
    <subcellularLocation>
        <location evidence="1">Membrane</location>
        <topology evidence="1">Multi-pass membrane protein</topology>
    </subcellularLocation>
</comment>
<dbReference type="InterPro" id="IPR036640">
    <property type="entry name" value="ABC1_TM_sf"/>
</dbReference>
<dbReference type="EMBL" id="CM017327">
    <property type="protein sequence ID" value="KAE8100799.1"/>
    <property type="molecule type" value="Genomic_DNA"/>
</dbReference>
<evidence type="ECO:0000256" key="5">
    <source>
        <dbReference type="SAM" id="Phobius"/>
    </source>
</evidence>
<dbReference type="GO" id="GO:0005524">
    <property type="term" value="F:ATP binding"/>
    <property type="evidence" value="ECO:0007669"/>
    <property type="project" value="InterPro"/>
</dbReference>
<evidence type="ECO:0000256" key="1">
    <source>
        <dbReference type="ARBA" id="ARBA00004141"/>
    </source>
</evidence>